<feature type="transmembrane region" description="Helical" evidence="1">
    <location>
        <begin position="123"/>
        <end position="143"/>
    </location>
</feature>
<feature type="transmembrane region" description="Helical" evidence="1">
    <location>
        <begin position="163"/>
        <end position="187"/>
    </location>
</feature>
<keyword evidence="1" id="KW-0812">Transmembrane</keyword>
<organism evidence="2 3">
    <name type="scientific">Virgibacillus profundi</name>
    <dbReference type="NCBI Taxonomy" id="2024555"/>
    <lineage>
        <taxon>Bacteria</taxon>
        <taxon>Bacillati</taxon>
        <taxon>Bacillota</taxon>
        <taxon>Bacilli</taxon>
        <taxon>Bacillales</taxon>
        <taxon>Bacillaceae</taxon>
        <taxon>Virgibacillus</taxon>
    </lineage>
</organism>
<comment type="caution">
    <text evidence="2">The sequence shown here is derived from an EMBL/GenBank/DDBJ whole genome shotgun (WGS) entry which is preliminary data.</text>
</comment>
<keyword evidence="1" id="KW-1133">Transmembrane helix</keyword>
<reference evidence="2 3" key="1">
    <citation type="submission" date="2017-08" db="EMBL/GenBank/DDBJ databases">
        <title>Virgibacillus indicus sp. nov. and Virgibacillus profoundi sp. nov, two moderately halophilic bacteria isolated from marine sediment by using the Microfluidic Streak Plate.</title>
        <authorList>
            <person name="Xu B."/>
            <person name="Hu B."/>
            <person name="Wang J."/>
            <person name="Zhu Y."/>
            <person name="Huang L."/>
            <person name="Du W."/>
            <person name="Huang Y."/>
        </authorList>
    </citation>
    <scope>NUCLEOTIDE SEQUENCE [LARGE SCALE GENOMIC DNA]</scope>
    <source>
        <strain evidence="2 3">IO3-P3-H5</strain>
    </source>
</reference>
<feature type="transmembrane region" description="Helical" evidence="1">
    <location>
        <begin position="326"/>
        <end position="346"/>
    </location>
</feature>
<dbReference type="EMBL" id="NPOA01000001">
    <property type="protein sequence ID" value="PAV31089.1"/>
    <property type="molecule type" value="Genomic_DNA"/>
</dbReference>
<dbReference type="AlphaFoldDB" id="A0A2A2IH43"/>
<dbReference type="OrthoDB" id="1649543at2"/>
<dbReference type="RefSeq" id="WP_095653460.1">
    <property type="nucleotide sequence ID" value="NZ_NPOA01000001.1"/>
</dbReference>
<gene>
    <name evidence="2" type="ORF">CIL05_00055</name>
</gene>
<dbReference type="InterPro" id="IPR049458">
    <property type="entry name" value="EpsG-like"/>
</dbReference>
<dbReference type="Pfam" id="PF14897">
    <property type="entry name" value="EpsG"/>
    <property type="match status" value="1"/>
</dbReference>
<feature type="transmembrane region" description="Helical" evidence="1">
    <location>
        <begin position="30"/>
        <end position="48"/>
    </location>
</feature>
<feature type="transmembrane region" description="Helical" evidence="1">
    <location>
        <begin position="297"/>
        <end position="314"/>
    </location>
</feature>
<sequence>MNILGINLILFLLLSFFLLGIIKSKVTKKLFVILITIQFVILNGLRSYNVGVDTIRYEKSFLEVLNFNAIEDFLTSEIDFGYRVFLEFMTIFTDDFNMYLLIFAILTFALFGIIIYKYSKSIFLSYILFIGLGFFDHSFNIARQTLSIIIVLYSFKFIISRNFLKFLIVVCIAIVFHTAAFIFLPAYFIAQMKWSKTKIIIITIICTLISIFSKQIGKLLTFIYYDDAEAMINQYESAGSIGGLAVFIIVLLFIGLFIRNPIKHDDFQNRALFNIMVISLLIQLMSSFSYLFSRLNLFYLVFVIYYIPYLLYILDKGPIKFKTKELIVVRLIAKFIITLVLILYYLNLIKINGPGILPYTFFWE</sequence>
<feature type="transmembrane region" description="Helical" evidence="1">
    <location>
        <begin position="96"/>
        <end position="116"/>
    </location>
</feature>
<proteinExistence type="predicted"/>
<feature type="transmembrane region" description="Helical" evidence="1">
    <location>
        <begin position="199"/>
        <end position="225"/>
    </location>
</feature>
<evidence type="ECO:0000313" key="2">
    <source>
        <dbReference type="EMBL" id="PAV31089.1"/>
    </source>
</evidence>
<dbReference type="Proteomes" id="UP000218887">
    <property type="component" value="Unassembled WGS sequence"/>
</dbReference>
<keyword evidence="3" id="KW-1185">Reference proteome</keyword>
<evidence type="ECO:0000256" key="1">
    <source>
        <dbReference type="SAM" id="Phobius"/>
    </source>
</evidence>
<keyword evidence="1" id="KW-0472">Membrane</keyword>
<feature type="transmembrane region" description="Helical" evidence="1">
    <location>
        <begin position="237"/>
        <end position="259"/>
    </location>
</feature>
<feature type="transmembrane region" description="Helical" evidence="1">
    <location>
        <begin position="6"/>
        <end position="23"/>
    </location>
</feature>
<protein>
    <recommendedName>
        <fullName evidence="4">EpsG family protein</fullName>
    </recommendedName>
</protein>
<evidence type="ECO:0000313" key="3">
    <source>
        <dbReference type="Proteomes" id="UP000218887"/>
    </source>
</evidence>
<name>A0A2A2IH43_9BACI</name>
<accession>A0A2A2IH43</accession>
<evidence type="ECO:0008006" key="4">
    <source>
        <dbReference type="Google" id="ProtNLM"/>
    </source>
</evidence>
<feature type="transmembrane region" description="Helical" evidence="1">
    <location>
        <begin position="271"/>
        <end position="291"/>
    </location>
</feature>